<dbReference type="AlphaFoldDB" id="A0A4Q7RZB3"/>
<reference evidence="2 3" key="1">
    <citation type="journal article" date="2015" name="Stand. Genomic Sci.">
        <title>Genomic Encyclopedia of Bacterial and Archaeal Type Strains, Phase III: the genomes of soil and plant-associated and newly described type strains.</title>
        <authorList>
            <person name="Whitman W.B."/>
            <person name="Woyke T."/>
            <person name="Klenk H.P."/>
            <person name="Zhou Y."/>
            <person name="Lilburn T.G."/>
            <person name="Beck B.J."/>
            <person name="De Vos P."/>
            <person name="Vandamme P."/>
            <person name="Eisen J.A."/>
            <person name="Garrity G."/>
            <person name="Hugenholtz P."/>
            <person name="Kyrpides N.C."/>
        </authorList>
    </citation>
    <scope>NUCLEOTIDE SEQUENCE [LARGE SCALE GENOMIC DNA]</scope>
    <source>
        <strain evidence="2 3">ASC-9842</strain>
    </source>
</reference>
<name>A0A4Q7RZB3_9BURK</name>
<dbReference type="OrthoDB" id="9806350at2"/>
<protein>
    <submittedName>
        <fullName evidence="2">Enamine deaminase RidA (YjgF/YER057c/UK114 family)</fullName>
    </submittedName>
</protein>
<feature type="domain" description="Endoribonuclease L-PSP/chorismate mutase-like" evidence="1">
    <location>
        <begin position="9"/>
        <end position="152"/>
    </location>
</feature>
<gene>
    <name evidence="2" type="ORF">EV147_2390</name>
</gene>
<dbReference type="InterPro" id="IPR013813">
    <property type="entry name" value="Endoribo_LPSP/chorism_mut-like"/>
</dbReference>
<dbReference type="RefSeq" id="WP_130391391.1">
    <property type="nucleotide sequence ID" value="NZ_SGXM01000002.1"/>
</dbReference>
<dbReference type="PANTHER" id="PTHR43760:SF1">
    <property type="entry name" value="ENDORIBONUCLEASE L-PSP_CHORISMATE MUTASE-LIKE DOMAIN-CONTAINING PROTEIN"/>
    <property type="match status" value="1"/>
</dbReference>
<dbReference type="InterPro" id="IPR035959">
    <property type="entry name" value="RutC-like_sf"/>
</dbReference>
<sequence length="154" mass="16456">MDRPDIYARLKTLGITLPAAASPAAAYTMCTQSGQLAYLSGHLAKRGGAVWTGRLGDTLTTQDGRQAAQAVAVDLLATLHAQLNDLNLVRRVVKLTSLVNSTPSYTDQHLVTNGASEFLVEVFGESGRHARSAFGVTQLPLDACLEIELIVELH</sequence>
<dbReference type="Pfam" id="PF14588">
    <property type="entry name" value="YjgF_endoribonc"/>
    <property type="match status" value="1"/>
</dbReference>
<evidence type="ECO:0000313" key="2">
    <source>
        <dbReference type="EMBL" id="RZT39195.1"/>
    </source>
</evidence>
<dbReference type="Proteomes" id="UP000291078">
    <property type="component" value="Unassembled WGS sequence"/>
</dbReference>
<dbReference type="Gene3D" id="3.30.1330.40">
    <property type="entry name" value="RutC-like"/>
    <property type="match status" value="1"/>
</dbReference>
<dbReference type="EMBL" id="SGXM01000002">
    <property type="protein sequence ID" value="RZT39195.1"/>
    <property type="molecule type" value="Genomic_DNA"/>
</dbReference>
<evidence type="ECO:0000259" key="1">
    <source>
        <dbReference type="Pfam" id="PF14588"/>
    </source>
</evidence>
<dbReference type="SUPFAM" id="SSF55298">
    <property type="entry name" value="YjgF-like"/>
    <property type="match status" value="1"/>
</dbReference>
<dbReference type="PANTHER" id="PTHR43760">
    <property type="entry name" value="ENDORIBONUCLEASE-RELATED"/>
    <property type="match status" value="1"/>
</dbReference>
<accession>A0A4Q7RZB3</accession>
<evidence type="ECO:0000313" key="3">
    <source>
        <dbReference type="Proteomes" id="UP000291078"/>
    </source>
</evidence>
<keyword evidence="3" id="KW-1185">Reference proteome</keyword>
<organism evidence="2 3">
    <name type="scientific">Cupriavidus agavae</name>
    <dbReference type="NCBI Taxonomy" id="1001822"/>
    <lineage>
        <taxon>Bacteria</taxon>
        <taxon>Pseudomonadati</taxon>
        <taxon>Pseudomonadota</taxon>
        <taxon>Betaproteobacteria</taxon>
        <taxon>Burkholderiales</taxon>
        <taxon>Burkholderiaceae</taxon>
        <taxon>Cupriavidus</taxon>
    </lineage>
</organism>
<dbReference type="CDD" id="cd02199">
    <property type="entry name" value="YjgF_YER057c_UK114_like_1"/>
    <property type="match status" value="1"/>
</dbReference>
<comment type="caution">
    <text evidence="2">The sequence shown here is derived from an EMBL/GenBank/DDBJ whole genome shotgun (WGS) entry which is preliminary data.</text>
</comment>
<proteinExistence type="predicted"/>